<comment type="caution">
    <text evidence="2">The sequence shown here is derived from an EMBL/GenBank/DDBJ whole genome shotgun (WGS) entry which is preliminary data.</text>
</comment>
<dbReference type="PROSITE" id="PS51257">
    <property type="entry name" value="PROKAR_LIPOPROTEIN"/>
    <property type="match status" value="1"/>
</dbReference>
<gene>
    <name evidence="2" type="ORF">DEH80_07590</name>
</gene>
<dbReference type="AlphaFoldDB" id="A0A363UMQ3"/>
<accession>A0A363UMQ3</accession>
<sequence length="258" mass="28045">MALKRILLLVVTAWVLSGCAAQTLTVPTPQGVSTQNWAAPAVEGHGDFSRLMKRPLTIGDYSTDQLVYSLWATAPTRSRTTLGDPDQGLSGGTETVRNDSAYRFVLNQGGAPLARIQCRQVLDISGVFIAHAEDATERFEVSANDHYVGELVCESTAIAPHWQPWRLHVAARDGRPYFGVLRLAERSYSVIGTQASQSFELGETTGFYLRFGEQTRALVQRINGGALRLHPGLDLPEQRALVAAAMALLLANDPVTAE</sequence>
<keyword evidence="1" id="KW-0732">Signal</keyword>
<reference evidence="2 3" key="1">
    <citation type="submission" date="2018-05" db="EMBL/GenBank/DDBJ databases">
        <title>Abyssibacter profundi OUC007T gen. nov., sp. nov, a marine bacterium isolated from seawater of the Mariana Trench.</title>
        <authorList>
            <person name="Zhou S."/>
        </authorList>
    </citation>
    <scope>NUCLEOTIDE SEQUENCE [LARGE SCALE GENOMIC DNA]</scope>
    <source>
        <strain evidence="2 3">OUC007</strain>
    </source>
</reference>
<keyword evidence="3" id="KW-1185">Reference proteome</keyword>
<protein>
    <submittedName>
        <fullName evidence="2">Uncharacterized protein</fullName>
    </submittedName>
</protein>
<organism evidence="2 3">
    <name type="scientific">Abyssibacter profundi</name>
    <dbReference type="NCBI Taxonomy" id="2182787"/>
    <lineage>
        <taxon>Bacteria</taxon>
        <taxon>Pseudomonadati</taxon>
        <taxon>Pseudomonadota</taxon>
        <taxon>Gammaproteobacteria</taxon>
        <taxon>Chromatiales</taxon>
        <taxon>Oceanococcaceae</taxon>
        <taxon>Abyssibacter</taxon>
    </lineage>
</organism>
<evidence type="ECO:0000313" key="2">
    <source>
        <dbReference type="EMBL" id="PWN56664.1"/>
    </source>
</evidence>
<dbReference type="Proteomes" id="UP000251800">
    <property type="component" value="Unassembled WGS sequence"/>
</dbReference>
<proteinExistence type="predicted"/>
<feature type="chain" id="PRO_5016662465" evidence="1">
    <location>
        <begin position="21"/>
        <end position="258"/>
    </location>
</feature>
<feature type="signal peptide" evidence="1">
    <location>
        <begin position="1"/>
        <end position="20"/>
    </location>
</feature>
<name>A0A363UMQ3_9GAMM</name>
<evidence type="ECO:0000256" key="1">
    <source>
        <dbReference type="SAM" id="SignalP"/>
    </source>
</evidence>
<evidence type="ECO:0000313" key="3">
    <source>
        <dbReference type="Proteomes" id="UP000251800"/>
    </source>
</evidence>
<dbReference type="EMBL" id="QEQK01000005">
    <property type="protein sequence ID" value="PWN56664.1"/>
    <property type="molecule type" value="Genomic_DNA"/>
</dbReference>